<proteinExistence type="predicted"/>
<reference evidence="1" key="1">
    <citation type="journal article" date="2022" name="Plant J.">
        <title>Strategies of tolerance reflected in two North American maple genomes.</title>
        <authorList>
            <person name="McEvoy S.L."/>
            <person name="Sezen U.U."/>
            <person name="Trouern-Trend A."/>
            <person name="McMahon S.M."/>
            <person name="Schaberg P.G."/>
            <person name="Yang J."/>
            <person name="Wegrzyn J.L."/>
            <person name="Swenson N.G."/>
        </authorList>
    </citation>
    <scope>NUCLEOTIDE SEQUENCE</scope>
    <source>
        <strain evidence="1">91603</strain>
    </source>
</reference>
<accession>A0AAD5NR93</accession>
<reference evidence="1" key="2">
    <citation type="submission" date="2023-02" db="EMBL/GenBank/DDBJ databases">
        <authorList>
            <person name="Swenson N.G."/>
            <person name="Wegrzyn J.L."/>
            <person name="Mcevoy S.L."/>
        </authorList>
    </citation>
    <scope>NUCLEOTIDE SEQUENCE</scope>
    <source>
        <strain evidence="1">91603</strain>
        <tissue evidence="1">Leaf</tissue>
    </source>
</reference>
<dbReference type="Proteomes" id="UP001064489">
    <property type="component" value="Chromosome 5"/>
</dbReference>
<dbReference type="EMBL" id="JAJSOW010000102">
    <property type="protein sequence ID" value="KAI9176488.1"/>
    <property type="molecule type" value="Genomic_DNA"/>
</dbReference>
<sequence>MCLSLFKSIALGRDSGNHWNGTVLRNVVQFHSVLSNVNYWTNRYGTAMPTVIGTGNPIDSRYLESFGGLMCYGLFLIANYNVRKRQWGGNDLQIDLDKLLGQNQQIPNQQIRGDFVLGPPLDRAIVGHTPLVDHFSAHFDACVDAMDIRVRGQPHDGVGEPQDGYGTDVLIGNDTGVVDSDAN</sequence>
<protein>
    <submittedName>
        <fullName evidence="1">Uncharacterized protein</fullName>
    </submittedName>
</protein>
<comment type="caution">
    <text evidence="1">The sequence shown here is derived from an EMBL/GenBank/DDBJ whole genome shotgun (WGS) entry which is preliminary data.</text>
</comment>
<evidence type="ECO:0000313" key="1">
    <source>
        <dbReference type="EMBL" id="KAI9176488.1"/>
    </source>
</evidence>
<dbReference type="AlphaFoldDB" id="A0AAD5NR93"/>
<keyword evidence="2" id="KW-1185">Reference proteome</keyword>
<evidence type="ECO:0000313" key="2">
    <source>
        <dbReference type="Proteomes" id="UP001064489"/>
    </source>
</evidence>
<gene>
    <name evidence="1" type="ORF">LWI28_003418</name>
</gene>
<organism evidence="1 2">
    <name type="scientific">Acer negundo</name>
    <name type="common">Box elder</name>
    <dbReference type="NCBI Taxonomy" id="4023"/>
    <lineage>
        <taxon>Eukaryota</taxon>
        <taxon>Viridiplantae</taxon>
        <taxon>Streptophyta</taxon>
        <taxon>Embryophyta</taxon>
        <taxon>Tracheophyta</taxon>
        <taxon>Spermatophyta</taxon>
        <taxon>Magnoliopsida</taxon>
        <taxon>eudicotyledons</taxon>
        <taxon>Gunneridae</taxon>
        <taxon>Pentapetalae</taxon>
        <taxon>rosids</taxon>
        <taxon>malvids</taxon>
        <taxon>Sapindales</taxon>
        <taxon>Sapindaceae</taxon>
        <taxon>Hippocastanoideae</taxon>
        <taxon>Acereae</taxon>
        <taxon>Acer</taxon>
    </lineage>
</organism>
<name>A0AAD5NR93_ACENE</name>